<reference evidence="1 2" key="1">
    <citation type="submission" date="2019-12" db="EMBL/GenBank/DDBJ databases">
        <authorList>
            <person name="Alioto T."/>
            <person name="Alioto T."/>
            <person name="Gomez Garrido J."/>
        </authorList>
    </citation>
    <scope>NUCLEOTIDE SEQUENCE [LARGE SCALE GENOMIC DNA]</scope>
</reference>
<dbReference type="Gramene" id="OE9A052164T1">
    <property type="protein sequence ID" value="OE9A052164C1"/>
    <property type="gene ID" value="OE9A052164"/>
</dbReference>
<protein>
    <submittedName>
        <fullName evidence="1">Uncharacterized protein</fullName>
    </submittedName>
</protein>
<evidence type="ECO:0000313" key="2">
    <source>
        <dbReference type="Proteomes" id="UP000594638"/>
    </source>
</evidence>
<dbReference type="Proteomes" id="UP000594638">
    <property type="component" value="Unassembled WGS sequence"/>
</dbReference>
<dbReference type="EMBL" id="CACTIH010003616">
    <property type="protein sequence ID" value="CAA2978070.1"/>
    <property type="molecule type" value="Genomic_DNA"/>
</dbReference>
<name>A0A8S0RG61_OLEEU</name>
<dbReference type="AlphaFoldDB" id="A0A8S0RG61"/>
<proteinExistence type="predicted"/>
<accession>A0A8S0RG61</accession>
<organism evidence="1 2">
    <name type="scientific">Olea europaea subsp. europaea</name>
    <dbReference type="NCBI Taxonomy" id="158383"/>
    <lineage>
        <taxon>Eukaryota</taxon>
        <taxon>Viridiplantae</taxon>
        <taxon>Streptophyta</taxon>
        <taxon>Embryophyta</taxon>
        <taxon>Tracheophyta</taxon>
        <taxon>Spermatophyta</taxon>
        <taxon>Magnoliopsida</taxon>
        <taxon>eudicotyledons</taxon>
        <taxon>Gunneridae</taxon>
        <taxon>Pentapetalae</taxon>
        <taxon>asterids</taxon>
        <taxon>lamiids</taxon>
        <taxon>Lamiales</taxon>
        <taxon>Oleaceae</taxon>
        <taxon>Oleeae</taxon>
        <taxon>Olea</taxon>
    </lineage>
</organism>
<comment type="caution">
    <text evidence="1">The sequence shown here is derived from an EMBL/GenBank/DDBJ whole genome shotgun (WGS) entry which is preliminary data.</text>
</comment>
<gene>
    <name evidence="1" type="ORF">OLEA9_A052164</name>
</gene>
<keyword evidence="2" id="KW-1185">Reference proteome</keyword>
<sequence>MGNRGLAMEFALAVTGNDTVRVAGGRRPWWSRVEVAFIRWVNLQPGFQLFREGRLYDRGDWLPGYMDRLIVYGDFVSGCCGVSVIGSCLMAGQ</sequence>
<evidence type="ECO:0000313" key="1">
    <source>
        <dbReference type="EMBL" id="CAA2978070.1"/>
    </source>
</evidence>